<keyword evidence="3 6" id="KW-0812">Transmembrane</keyword>
<dbReference type="STRING" id="167542.P9515_05521"/>
<evidence type="ECO:0000256" key="3">
    <source>
        <dbReference type="ARBA" id="ARBA00022692"/>
    </source>
</evidence>
<feature type="transmembrane region" description="Helical" evidence="6">
    <location>
        <begin position="290"/>
        <end position="313"/>
    </location>
</feature>
<feature type="transmembrane region" description="Helical" evidence="6">
    <location>
        <begin position="61"/>
        <end position="82"/>
    </location>
</feature>
<gene>
    <name evidence="7" type="ordered locus">P9515_05521</name>
</gene>
<reference evidence="7 8" key="1">
    <citation type="journal article" date="2007" name="PLoS Genet.">
        <title>Patterns and implications of gene gain and loss in the evolution of Prochlorococcus.</title>
        <authorList>
            <person name="Kettler G.C."/>
            <person name="Martiny A.C."/>
            <person name="Huang K."/>
            <person name="Zucker J."/>
            <person name="Coleman M.L."/>
            <person name="Rodrigue S."/>
            <person name="Chen F."/>
            <person name="Lapidus A."/>
            <person name="Ferriera S."/>
            <person name="Johnson J."/>
            <person name="Steglich C."/>
            <person name="Church G.M."/>
            <person name="Richardson P."/>
            <person name="Chisholm S.W."/>
        </authorList>
    </citation>
    <scope>NUCLEOTIDE SEQUENCE [LARGE SCALE GENOMIC DNA]</scope>
    <source>
        <strain evidence="7 8">MIT 9515</strain>
    </source>
</reference>
<keyword evidence="5 6" id="KW-0472">Membrane</keyword>
<evidence type="ECO:0000313" key="8">
    <source>
        <dbReference type="Proteomes" id="UP000001589"/>
    </source>
</evidence>
<proteinExistence type="predicted"/>
<dbReference type="Pfam" id="PF03706">
    <property type="entry name" value="LPG_synthase_TM"/>
    <property type="match status" value="1"/>
</dbReference>
<evidence type="ECO:0000256" key="4">
    <source>
        <dbReference type="ARBA" id="ARBA00022989"/>
    </source>
</evidence>
<evidence type="ECO:0000256" key="1">
    <source>
        <dbReference type="ARBA" id="ARBA00004651"/>
    </source>
</evidence>
<accession>A2BVF0</accession>
<dbReference type="eggNOG" id="COG0392">
    <property type="taxonomic scope" value="Bacteria"/>
</dbReference>
<organism evidence="7 8">
    <name type="scientific">Prochlorococcus marinus (strain MIT 9515)</name>
    <dbReference type="NCBI Taxonomy" id="167542"/>
    <lineage>
        <taxon>Bacteria</taxon>
        <taxon>Bacillati</taxon>
        <taxon>Cyanobacteriota</taxon>
        <taxon>Cyanophyceae</taxon>
        <taxon>Synechococcales</taxon>
        <taxon>Prochlorococcaceae</taxon>
        <taxon>Prochlorococcus</taxon>
    </lineage>
</organism>
<keyword evidence="4 6" id="KW-1133">Transmembrane helix</keyword>
<dbReference type="InterPro" id="IPR022791">
    <property type="entry name" value="L-PG_synthase/AglD"/>
</dbReference>
<protein>
    <recommendedName>
        <fullName evidence="9">Transmembrane protein HieC</fullName>
    </recommendedName>
</protein>
<evidence type="ECO:0008006" key="9">
    <source>
        <dbReference type="Google" id="ProtNLM"/>
    </source>
</evidence>
<dbReference type="AlphaFoldDB" id="A2BVF0"/>
<evidence type="ECO:0000256" key="6">
    <source>
        <dbReference type="SAM" id="Phobius"/>
    </source>
</evidence>
<dbReference type="Proteomes" id="UP000001589">
    <property type="component" value="Chromosome"/>
</dbReference>
<dbReference type="HOGENOM" id="CLU_051659_0_0_3"/>
<dbReference type="EMBL" id="CP000552">
    <property type="protein sequence ID" value="ABM71761.1"/>
    <property type="molecule type" value="Genomic_DNA"/>
</dbReference>
<comment type="subcellular location">
    <subcellularLocation>
        <location evidence="1">Cell membrane</location>
        <topology evidence="1">Multi-pass membrane protein</topology>
    </subcellularLocation>
</comment>
<keyword evidence="2" id="KW-1003">Cell membrane</keyword>
<sequence>MEIRFKMQKDFLIKVLKNINFEMLKNLFFLLSLSYFCIYFFKNFDQISFNVDFARNANYILLSFLLCILSIFFNALAWKNIVIWFGKTKTKNNLISFYAITNILKYVPGGIWHFFERYSFLKDISNPQLAFYTSLIEPYFMLCSSFLLASVGIIFSPFYFLLLLPLLFLNKKLIYLILRRLETLKTKTISVLKIKNAKYQFNERIKIISFFPSKAFFFETLFVLSKFIGFIICLYIVNFEQQYNIFYLLVIFCMSWAIGLVVPTAPGGIGVFESCFLFFVGKNIPQNPIFVSLIYFRLISTSADLLLGLPFLFRKLLKRI</sequence>
<feature type="transmembrane region" description="Helical" evidence="6">
    <location>
        <begin position="139"/>
        <end position="169"/>
    </location>
</feature>
<feature type="transmembrane region" description="Helical" evidence="6">
    <location>
        <begin position="243"/>
        <end position="262"/>
    </location>
</feature>
<dbReference type="GO" id="GO:0005886">
    <property type="term" value="C:plasma membrane"/>
    <property type="evidence" value="ECO:0007669"/>
    <property type="project" value="UniProtKB-SubCell"/>
</dbReference>
<name>A2BVF0_PROM5</name>
<evidence type="ECO:0000256" key="5">
    <source>
        <dbReference type="ARBA" id="ARBA00023136"/>
    </source>
</evidence>
<feature type="transmembrane region" description="Helical" evidence="6">
    <location>
        <begin position="216"/>
        <end position="237"/>
    </location>
</feature>
<evidence type="ECO:0000313" key="7">
    <source>
        <dbReference type="EMBL" id="ABM71761.1"/>
    </source>
</evidence>
<dbReference type="KEGG" id="pmc:P9515_05521"/>
<evidence type="ECO:0000256" key="2">
    <source>
        <dbReference type="ARBA" id="ARBA00022475"/>
    </source>
</evidence>
<feature type="transmembrane region" description="Helical" evidence="6">
    <location>
        <begin position="21"/>
        <end position="41"/>
    </location>
</feature>